<feature type="compositionally biased region" description="Basic residues" evidence="1">
    <location>
        <begin position="24"/>
        <end position="36"/>
    </location>
</feature>
<feature type="region of interest" description="Disordered" evidence="1">
    <location>
        <begin position="111"/>
        <end position="150"/>
    </location>
</feature>
<protein>
    <submittedName>
        <fullName evidence="2">Uncharacterized protein</fullName>
    </submittedName>
</protein>
<dbReference type="EMBL" id="LAVV01011375">
    <property type="protein sequence ID" value="KNZ47855.1"/>
    <property type="molecule type" value="Genomic_DNA"/>
</dbReference>
<feature type="compositionally biased region" description="Polar residues" evidence="1">
    <location>
        <begin position="1"/>
        <end position="23"/>
    </location>
</feature>
<proteinExistence type="predicted"/>
<comment type="caution">
    <text evidence="2">The sequence shown here is derived from an EMBL/GenBank/DDBJ whole genome shotgun (WGS) entry which is preliminary data.</text>
</comment>
<evidence type="ECO:0000256" key="1">
    <source>
        <dbReference type="SAM" id="MobiDB-lite"/>
    </source>
</evidence>
<reference evidence="2 3" key="1">
    <citation type="submission" date="2015-08" db="EMBL/GenBank/DDBJ databases">
        <title>Next Generation Sequencing and Analysis of the Genome of Puccinia sorghi L Schw, the Causal Agent of Maize Common Rust.</title>
        <authorList>
            <person name="Rochi L."/>
            <person name="Burguener G."/>
            <person name="Darino M."/>
            <person name="Turjanski A."/>
            <person name="Kreff E."/>
            <person name="Dieguez M.J."/>
            <person name="Sacco F."/>
        </authorList>
    </citation>
    <scope>NUCLEOTIDE SEQUENCE [LARGE SCALE GENOMIC DNA]</scope>
    <source>
        <strain evidence="2 3">RO10H11247</strain>
    </source>
</reference>
<name>A0A0L6UJ90_9BASI</name>
<dbReference type="AlphaFoldDB" id="A0A0L6UJ90"/>
<evidence type="ECO:0000313" key="2">
    <source>
        <dbReference type="EMBL" id="KNZ47855.1"/>
    </source>
</evidence>
<dbReference type="VEuPathDB" id="FungiDB:VP01_6090g1"/>
<organism evidence="2 3">
    <name type="scientific">Puccinia sorghi</name>
    <dbReference type="NCBI Taxonomy" id="27349"/>
    <lineage>
        <taxon>Eukaryota</taxon>
        <taxon>Fungi</taxon>
        <taxon>Dikarya</taxon>
        <taxon>Basidiomycota</taxon>
        <taxon>Pucciniomycotina</taxon>
        <taxon>Pucciniomycetes</taxon>
        <taxon>Pucciniales</taxon>
        <taxon>Pucciniaceae</taxon>
        <taxon>Puccinia</taxon>
    </lineage>
</organism>
<sequence>MAGHQINLTAQYNPKSTNPTKSHLFTKRTHNNGSKRKLPLWRDNTAKKNLLNFLQSTCRNSQEASVVTPTFLHDDCAKKIHICKHLSKFFCSELSNQPFFESYQPLKEKKKHIAGQKSLSQGSQSQSSMNITPWGMSQANTKKPSKTSNQARLSRPFIQSFFWLRQPTFLPAQTCSQWNQCLCLFCIAPGPINKQLITGDHEYTELIQFNSLMSFVIWICLAINADNLFPATFVAKFWTGHKQCFQPDEPGDAEFPIQLWWYLLWNFFFYVYPYWP</sequence>
<dbReference type="Proteomes" id="UP000037035">
    <property type="component" value="Unassembled WGS sequence"/>
</dbReference>
<evidence type="ECO:0000313" key="3">
    <source>
        <dbReference type="Proteomes" id="UP000037035"/>
    </source>
</evidence>
<feature type="region of interest" description="Disordered" evidence="1">
    <location>
        <begin position="1"/>
        <end position="36"/>
    </location>
</feature>
<keyword evidence="3" id="KW-1185">Reference proteome</keyword>
<accession>A0A0L6UJ90</accession>
<gene>
    <name evidence="2" type="ORF">VP01_6090g1</name>
</gene>
<feature type="compositionally biased region" description="Low complexity" evidence="1">
    <location>
        <begin position="116"/>
        <end position="128"/>
    </location>
</feature>
<feature type="compositionally biased region" description="Polar residues" evidence="1">
    <location>
        <begin position="129"/>
        <end position="150"/>
    </location>
</feature>